<dbReference type="GO" id="GO:0047661">
    <property type="term" value="F:amino-acid racemase activity"/>
    <property type="evidence" value="ECO:0007669"/>
    <property type="project" value="InterPro"/>
</dbReference>
<dbReference type="AlphaFoldDB" id="A0A455KZW3"/>
<accession>A0A455KZW3</accession>
<name>A0A455KZW3_9NOST</name>
<dbReference type="EMBL" id="MH663498">
    <property type="protein sequence ID" value="AXQ17031.1"/>
    <property type="molecule type" value="Genomic_DNA"/>
</dbReference>
<dbReference type="InterPro" id="IPR001920">
    <property type="entry name" value="Asp/Glu_race"/>
</dbReference>
<proteinExistence type="predicted"/>
<dbReference type="SUPFAM" id="SSF53681">
    <property type="entry name" value="Aspartate/glutamate racemase"/>
    <property type="match status" value="2"/>
</dbReference>
<protein>
    <submittedName>
        <fullName evidence="1">McyF</fullName>
    </submittedName>
</protein>
<evidence type="ECO:0000313" key="1">
    <source>
        <dbReference type="EMBL" id="AXQ17031.1"/>
    </source>
</evidence>
<dbReference type="Gene3D" id="3.40.50.1860">
    <property type="match status" value="2"/>
</dbReference>
<reference evidence="1" key="1">
    <citation type="journal article" date="2019" name="Toxicon X">
        <title>Anabaena/Dolichospermum as the source of lethal microcystin levels responsible for a large cattle toxicosis event.</title>
        <authorList>
            <person name="Dreher T.W."/>
            <person name="Collart L.P."/>
            <person name="Mueller R.S."/>
            <person name="Halsey K.H."/>
            <person name="Bildfell R.J."/>
            <person name="Schreder P."/>
            <person name="Sobhakumari A."/>
            <person name="Ferry R."/>
        </authorList>
    </citation>
    <scope>NUCLEOTIDE SEQUENCE</scope>
</reference>
<dbReference type="Pfam" id="PF01177">
    <property type="entry name" value="Asp_Glu_race"/>
    <property type="match status" value="1"/>
</dbReference>
<dbReference type="InterPro" id="IPR015942">
    <property type="entry name" value="Asp/Glu/hydantoin_racemase"/>
</dbReference>
<sequence length="252" mass="28463">MNKKLPVLGILGGMGPVVTIEFLKTIYEYNQYIDNEQEAPNVIVFSLPAAPDRTTSVHSGNEREFIDFVQIHLEKLNQLVDRIVIGCCTAHYALAHLPEHQTNKVISLIKIADQQLQAHDEPALLLAGSGTYKKKLFEQGCTAANMIISPDEKDYHLIHEMIFKVLKRGQNPLIILEDVQKLLDKYNTRSFISGCTEFHILAKHLKLNRIDSIQAIDPLTTIAENFFQLLDSSSSNSHLLTKTMKLSQQFHS</sequence>
<organism evidence="1">
    <name type="scientific">uncultured Anabaena sp</name>
    <dbReference type="NCBI Taxonomy" id="332970"/>
    <lineage>
        <taxon>Bacteria</taxon>
        <taxon>Bacillati</taxon>
        <taxon>Cyanobacteriota</taxon>
        <taxon>Cyanophyceae</taxon>
        <taxon>Nostocales</taxon>
        <taxon>Nostocaceae</taxon>
        <taxon>Anabaena</taxon>
        <taxon>environmental samples</taxon>
    </lineage>
</organism>